<dbReference type="Proteomes" id="UP001174694">
    <property type="component" value="Unassembled WGS sequence"/>
</dbReference>
<name>A0AA38VEH5_9PEZI</name>
<dbReference type="EMBL" id="JANBVO010000017">
    <property type="protein sequence ID" value="KAJ9144240.1"/>
    <property type="molecule type" value="Genomic_DNA"/>
</dbReference>
<sequence length="222" mass="23901">MKSFRKILGRTNRGAAPAATPTEGPHDSDTAAAQGEGRTFVSPDPWESSAALEAAKEHTRQLATRNPDLLRMMMRAGAFEAPKAWLQANYPGTEIIDTGPFPTPIKGLEIGPDDTRLYLVRQPQDATKSGLRVVKLVVIPPEGDNGPTLPVAGGALETPEIKAAEDALLELLMKWHAEGKVGECVAIIGMGVDMEIYDFSAEKGFVDPPGDLQFVTQKVRLD</sequence>
<evidence type="ECO:0000313" key="2">
    <source>
        <dbReference type="EMBL" id="KAJ9144240.1"/>
    </source>
</evidence>
<evidence type="ECO:0000256" key="1">
    <source>
        <dbReference type="SAM" id="MobiDB-lite"/>
    </source>
</evidence>
<proteinExistence type="predicted"/>
<organism evidence="2 3">
    <name type="scientific">Pleurostoma richardsiae</name>
    <dbReference type="NCBI Taxonomy" id="41990"/>
    <lineage>
        <taxon>Eukaryota</taxon>
        <taxon>Fungi</taxon>
        <taxon>Dikarya</taxon>
        <taxon>Ascomycota</taxon>
        <taxon>Pezizomycotina</taxon>
        <taxon>Sordariomycetes</taxon>
        <taxon>Sordariomycetidae</taxon>
        <taxon>Calosphaeriales</taxon>
        <taxon>Pleurostomataceae</taxon>
        <taxon>Pleurostoma</taxon>
    </lineage>
</organism>
<feature type="region of interest" description="Disordered" evidence="1">
    <location>
        <begin position="1"/>
        <end position="44"/>
    </location>
</feature>
<accession>A0AA38VEH5</accession>
<comment type="caution">
    <text evidence="2">The sequence shown here is derived from an EMBL/GenBank/DDBJ whole genome shotgun (WGS) entry which is preliminary data.</text>
</comment>
<evidence type="ECO:0000313" key="3">
    <source>
        <dbReference type="Proteomes" id="UP001174694"/>
    </source>
</evidence>
<keyword evidence="3" id="KW-1185">Reference proteome</keyword>
<reference evidence="2" key="1">
    <citation type="submission" date="2022-07" db="EMBL/GenBank/DDBJ databases">
        <title>Fungi with potential for degradation of polypropylene.</title>
        <authorList>
            <person name="Gostincar C."/>
        </authorList>
    </citation>
    <scope>NUCLEOTIDE SEQUENCE</scope>
    <source>
        <strain evidence="2">EXF-13308</strain>
    </source>
</reference>
<protein>
    <submittedName>
        <fullName evidence="2">Uncharacterized protein</fullName>
    </submittedName>
</protein>
<dbReference type="AlphaFoldDB" id="A0AA38VEH5"/>
<gene>
    <name evidence="2" type="ORF">NKR23_g6109</name>
</gene>